<evidence type="ECO:0000256" key="1">
    <source>
        <dbReference type="ARBA" id="ARBA00000824"/>
    </source>
</evidence>
<feature type="domain" description="Prephenate dehydratase" evidence="21">
    <location>
        <begin position="88"/>
        <end position="273"/>
    </location>
</feature>
<dbReference type="CDD" id="cd04905">
    <property type="entry name" value="ACT_CM-PDT"/>
    <property type="match status" value="1"/>
</dbReference>
<dbReference type="GO" id="GO:0009094">
    <property type="term" value="P:L-phenylalanine biosynthetic process"/>
    <property type="evidence" value="ECO:0007669"/>
    <property type="project" value="UniProtKB-UniPathway"/>
</dbReference>
<name>A0A146GAI5_TERSA</name>
<dbReference type="UniPathway" id="UPA00120">
    <property type="reaction ID" value="UER00203"/>
</dbReference>
<dbReference type="FunCoup" id="A0A146GAI5">
    <property type="interactions" value="474"/>
</dbReference>
<comment type="caution">
    <text evidence="23">The sequence shown here is derived from an EMBL/GenBank/DDBJ whole genome shotgun (WGS) entry which is preliminary data.</text>
</comment>
<keyword evidence="14" id="KW-0456">Lyase</keyword>
<dbReference type="GO" id="GO:0046417">
    <property type="term" value="P:chorismate metabolic process"/>
    <property type="evidence" value="ECO:0007669"/>
    <property type="project" value="InterPro"/>
</dbReference>
<dbReference type="Proteomes" id="UP000076023">
    <property type="component" value="Unassembled WGS sequence"/>
</dbReference>
<evidence type="ECO:0000256" key="19">
    <source>
        <dbReference type="SAM" id="Coils"/>
    </source>
</evidence>
<dbReference type="EMBL" id="BDCO01000002">
    <property type="protein sequence ID" value="GAT34460.1"/>
    <property type="molecule type" value="Genomic_DNA"/>
</dbReference>
<dbReference type="RefSeq" id="WP_075080088.1">
    <property type="nucleotide sequence ID" value="NZ_BDCO01000002.1"/>
</dbReference>
<keyword evidence="13" id="KW-0413">Isomerase</keyword>
<dbReference type="EC" id="4.2.1.51" evidence="7"/>
<dbReference type="UniPathway" id="UPA00121">
    <property type="reaction ID" value="UER00345"/>
</dbReference>
<comment type="pathway">
    <text evidence="5">Metabolic intermediate biosynthesis; prephenate biosynthesis; prephenate from chorismate: step 1/1.</text>
</comment>
<accession>A0A146GAI5</accession>
<gene>
    <name evidence="23" type="ORF">TSACC_22885</name>
</gene>
<proteinExistence type="predicted"/>
<evidence type="ECO:0000256" key="16">
    <source>
        <dbReference type="ARBA" id="ARBA00031175"/>
    </source>
</evidence>
<evidence type="ECO:0000256" key="6">
    <source>
        <dbReference type="ARBA" id="ARBA00012404"/>
    </source>
</evidence>
<evidence type="ECO:0000256" key="13">
    <source>
        <dbReference type="ARBA" id="ARBA00023235"/>
    </source>
</evidence>
<evidence type="ECO:0000259" key="20">
    <source>
        <dbReference type="PROSITE" id="PS51168"/>
    </source>
</evidence>
<dbReference type="SUPFAM" id="SSF55021">
    <property type="entry name" value="ACT-like"/>
    <property type="match status" value="1"/>
</dbReference>
<evidence type="ECO:0000256" key="18">
    <source>
        <dbReference type="ARBA" id="ARBA00047848"/>
    </source>
</evidence>
<dbReference type="InterPro" id="IPR036263">
    <property type="entry name" value="Chorismate_II_sf"/>
</dbReference>
<dbReference type="SMART" id="SM00830">
    <property type="entry name" value="CM_2"/>
    <property type="match status" value="1"/>
</dbReference>
<organism evidence="23 24">
    <name type="scientific">Terrimicrobium sacchariphilum</name>
    <dbReference type="NCBI Taxonomy" id="690879"/>
    <lineage>
        <taxon>Bacteria</taxon>
        <taxon>Pseudomonadati</taxon>
        <taxon>Verrucomicrobiota</taxon>
        <taxon>Terrimicrobiia</taxon>
        <taxon>Terrimicrobiales</taxon>
        <taxon>Terrimicrobiaceae</taxon>
        <taxon>Terrimicrobium</taxon>
    </lineage>
</organism>
<comment type="subcellular location">
    <subcellularLocation>
        <location evidence="3">Cytoplasm</location>
    </subcellularLocation>
</comment>
<keyword evidence="19" id="KW-0175">Coiled coil</keyword>
<evidence type="ECO:0000256" key="3">
    <source>
        <dbReference type="ARBA" id="ARBA00004496"/>
    </source>
</evidence>
<dbReference type="PIRSF" id="PIRSF001500">
    <property type="entry name" value="Chor_mut_pdt_Ppr"/>
    <property type="match status" value="1"/>
</dbReference>
<evidence type="ECO:0000256" key="12">
    <source>
        <dbReference type="ARBA" id="ARBA00023222"/>
    </source>
</evidence>
<dbReference type="STRING" id="690879.TSACC_22885"/>
<dbReference type="NCBIfam" id="TIGR01807">
    <property type="entry name" value="CM_P2"/>
    <property type="match status" value="1"/>
</dbReference>
<dbReference type="PANTHER" id="PTHR21022:SF19">
    <property type="entry name" value="PREPHENATE DEHYDRATASE-RELATED"/>
    <property type="match status" value="1"/>
</dbReference>
<dbReference type="Pfam" id="PF01817">
    <property type="entry name" value="CM_2"/>
    <property type="match status" value="1"/>
</dbReference>
<comment type="pathway">
    <text evidence="4">Amino-acid biosynthesis; L-phenylalanine biosynthesis; phenylpyruvate from prephenate: step 1/1.</text>
</comment>
<dbReference type="InterPro" id="IPR002912">
    <property type="entry name" value="ACT_dom"/>
</dbReference>
<evidence type="ECO:0000313" key="24">
    <source>
        <dbReference type="Proteomes" id="UP000076023"/>
    </source>
</evidence>
<dbReference type="PANTHER" id="PTHR21022">
    <property type="entry name" value="PREPHENATE DEHYDRATASE P PROTEIN"/>
    <property type="match status" value="1"/>
</dbReference>
<dbReference type="InterPro" id="IPR002701">
    <property type="entry name" value="CM_II_prokaryot"/>
</dbReference>
<dbReference type="PROSITE" id="PS51171">
    <property type="entry name" value="PREPHENATE_DEHYDR_3"/>
    <property type="match status" value="1"/>
</dbReference>
<evidence type="ECO:0000256" key="14">
    <source>
        <dbReference type="ARBA" id="ARBA00023239"/>
    </source>
</evidence>
<dbReference type="InterPro" id="IPR001086">
    <property type="entry name" value="Preph_deHydtase"/>
</dbReference>
<feature type="domain" description="Chorismate mutase" evidence="20">
    <location>
        <begin position="1"/>
        <end position="88"/>
    </location>
</feature>
<evidence type="ECO:0000259" key="21">
    <source>
        <dbReference type="PROSITE" id="PS51171"/>
    </source>
</evidence>
<dbReference type="EC" id="5.4.99.5" evidence="6"/>
<evidence type="ECO:0000256" key="4">
    <source>
        <dbReference type="ARBA" id="ARBA00004741"/>
    </source>
</evidence>
<sequence length="281" mass="30586">MNDLASLRDKIDAIDTELVRLLNERAEVAKEIGTIKNREGLPIYSPEREDKVLRSLVQKSQGPLRPEAIRAIYCEIMSASLALEKDVAIACLGPAGSNSHQAAKSKFGSSVRYLFLSDVADVFREVRKDEADCGVVPIDDPDHGVANSTLDQLAESDLVVCAQIALQTENSDSNVAAARFFVIGKNTNPPSGNDCTMLLLRIEDKPGALVSALEPFKTLNINLSHFASRHAAKGSNDVFFFVEAAGHTRDLQMVDLFRELSKRCRAVKVLGSFPKAASSEV</sequence>
<evidence type="ECO:0000256" key="17">
    <source>
        <dbReference type="ARBA" id="ARBA00031520"/>
    </source>
</evidence>
<dbReference type="InParanoid" id="A0A146GAI5"/>
<dbReference type="GO" id="GO:0005737">
    <property type="term" value="C:cytoplasm"/>
    <property type="evidence" value="ECO:0007669"/>
    <property type="project" value="UniProtKB-SubCell"/>
</dbReference>
<dbReference type="Gene3D" id="3.30.70.260">
    <property type="match status" value="1"/>
</dbReference>
<evidence type="ECO:0000256" key="15">
    <source>
        <dbReference type="ARBA" id="ARBA00023268"/>
    </source>
</evidence>
<evidence type="ECO:0000256" key="10">
    <source>
        <dbReference type="ARBA" id="ARBA00022605"/>
    </source>
</evidence>
<dbReference type="Pfam" id="PF00800">
    <property type="entry name" value="PDT"/>
    <property type="match status" value="1"/>
</dbReference>
<dbReference type="AlphaFoldDB" id="A0A146GAI5"/>
<evidence type="ECO:0000256" key="8">
    <source>
        <dbReference type="ARBA" id="ARBA00014401"/>
    </source>
</evidence>
<evidence type="ECO:0000313" key="23">
    <source>
        <dbReference type="EMBL" id="GAT34460.1"/>
    </source>
</evidence>
<dbReference type="GO" id="GO:0004664">
    <property type="term" value="F:prephenate dehydratase activity"/>
    <property type="evidence" value="ECO:0007669"/>
    <property type="project" value="UniProtKB-EC"/>
</dbReference>
<comment type="catalytic activity">
    <reaction evidence="1">
        <text>chorismate = prephenate</text>
        <dbReference type="Rhea" id="RHEA:13897"/>
        <dbReference type="ChEBI" id="CHEBI:29748"/>
        <dbReference type="ChEBI" id="CHEBI:29934"/>
        <dbReference type="EC" id="5.4.99.5"/>
    </reaction>
</comment>
<keyword evidence="15" id="KW-0511">Multifunctional enzyme</keyword>
<dbReference type="Gene3D" id="3.40.190.10">
    <property type="entry name" value="Periplasmic binding protein-like II"/>
    <property type="match status" value="1"/>
</dbReference>
<keyword evidence="10" id="KW-0028">Amino-acid biosynthesis</keyword>
<evidence type="ECO:0000256" key="2">
    <source>
        <dbReference type="ARBA" id="ARBA00002364"/>
    </source>
</evidence>
<evidence type="ECO:0000256" key="11">
    <source>
        <dbReference type="ARBA" id="ARBA00023141"/>
    </source>
</evidence>
<dbReference type="GO" id="GO:0004106">
    <property type="term" value="F:chorismate mutase activity"/>
    <property type="evidence" value="ECO:0007669"/>
    <property type="project" value="UniProtKB-EC"/>
</dbReference>
<reference evidence="24" key="1">
    <citation type="journal article" date="2017" name="Genome Announc.">
        <title>Draft Genome Sequence of Terrimicrobium sacchariphilum NM-5T, a Facultative Anaerobic Soil Bacterium of the Class Spartobacteria.</title>
        <authorList>
            <person name="Qiu Y.L."/>
            <person name="Tourlousse D.M."/>
            <person name="Matsuura N."/>
            <person name="Ohashi A."/>
            <person name="Sekiguchi Y."/>
        </authorList>
    </citation>
    <scope>NUCLEOTIDE SEQUENCE [LARGE SCALE GENOMIC DNA]</scope>
    <source>
        <strain evidence="24">NM-5</strain>
    </source>
</reference>
<dbReference type="SUPFAM" id="SSF48600">
    <property type="entry name" value="Chorismate mutase II"/>
    <property type="match status" value="1"/>
</dbReference>
<feature type="coiled-coil region" evidence="19">
    <location>
        <begin position="4"/>
        <end position="31"/>
    </location>
</feature>
<keyword evidence="24" id="KW-1185">Reference proteome</keyword>
<dbReference type="PROSITE" id="PS51168">
    <property type="entry name" value="CHORISMATE_MUT_2"/>
    <property type="match status" value="1"/>
</dbReference>
<protein>
    <recommendedName>
        <fullName evidence="8">Bifunctional chorismate mutase/prephenate dehydratase</fullName>
        <ecNumber evidence="7">4.2.1.51</ecNumber>
        <ecNumber evidence="6">5.4.99.5</ecNumber>
    </recommendedName>
    <alternativeName>
        <fullName evidence="17">Chorismate mutase-prephenate dehydratase</fullName>
    </alternativeName>
    <alternativeName>
        <fullName evidence="16">p-protein</fullName>
    </alternativeName>
</protein>
<keyword evidence="9" id="KW-0963">Cytoplasm</keyword>
<dbReference type="OrthoDB" id="9802281at2"/>
<dbReference type="InterPro" id="IPR008242">
    <property type="entry name" value="Chor_mutase/pphenate_deHydtase"/>
</dbReference>
<feature type="domain" description="ACT" evidence="22">
    <location>
        <begin position="197"/>
        <end position="274"/>
    </location>
</feature>
<evidence type="ECO:0000259" key="22">
    <source>
        <dbReference type="PROSITE" id="PS51671"/>
    </source>
</evidence>
<dbReference type="InterPro" id="IPR036979">
    <property type="entry name" value="CM_dom_sf"/>
</dbReference>
<comment type="catalytic activity">
    <reaction evidence="18">
        <text>prephenate + H(+) = 3-phenylpyruvate + CO2 + H2O</text>
        <dbReference type="Rhea" id="RHEA:21648"/>
        <dbReference type="ChEBI" id="CHEBI:15377"/>
        <dbReference type="ChEBI" id="CHEBI:15378"/>
        <dbReference type="ChEBI" id="CHEBI:16526"/>
        <dbReference type="ChEBI" id="CHEBI:18005"/>
        <dbReference type="ChEBI" id="CHEBI:29934"/>
        <dbReference type="EC" id="4.2.1.51"/>
    </reaction>
</comment>
<evidence type="ECO:0000256" key="9">
    <source>
        <dbReference type="ARBA" id="ARBA00022490"/>
    </source>
</evidence>
<keyword evidence="11" id="KW-0057">Aromatic amino acid biosynthesis</keyword>
<dbReference type="InterPro" id="IPR045865">
    <property type="entry name" value="ACT-like_dom_sf"/>
</dbReference>
<evidence type="ECO:0000256" key="7">
    <source>
        <dbReference type="ARBA" id="ARBA00013147"/>
    </source>
</evidence>
<dbReference type="Gene3D" id="1.20.59.10">
    <property type="entry name" value="Chorismate mutase"/>
    <property type="match status" value="1"/>
</dbReference>
<dbReference type="PROSITE" id="PS51671">
    <property type="entry name" value="ACT"/>
    <property type="match status" value="1"/>
</dbReference>
<dbReference type="InterPro" id="IPR010957">
    <property type="entry name" value="G/b/e-P-prot_chorismate_mutase"/>
</dbReference>
<evidence type="ECO:0000256" key="5">
    <source>
        <dbReference type="ARBA" id="ARBA00004817"/>
    </source>
</evidence>
<comment type="function">
    <text evidence="2">Catalyzes the Claisen rearrangement of chorismate to prephenate and the decarboxylation/dehydration of prephenate to phenylpyruvate.</text>
</comment>
<keyword evidence="12" id="KW-0584">Phenylalanine biosynthesis</keyword>